<feature type="compositionally biased region" description="Polar residues" evidence="1">
    <location>
        <begin position="55"/>
        <end position="71"/>
    </location>
</feature>
<feature type="region of interest" description="Disordered" evidence="1">
    <location>
        <begin position="232"/>
        <end position="405"/>
    </location>
</feature>
<feature type="region of interest" description="Disordered" evidence="1">
    <location>
        <begin position="140"/>
        <end position="166"/>
    </location>
</feature>
<keyword evidence="3" id="KW-1185">Reference proteome</keyword>
<feature type="region of interest" description="Disordered" evidence="1">
    <location>
        <begin position="183"/>
        <end position="211"/>
    </location>
</feature>
<feature type="region of interest" description="Disordered" evidence="1">
    <location>
        <begin position="36"/>
        <end position="108"/>
    </location>
</feature>
<accession>A0A9P6FN66</accession>
<evidence type="ECO:0000313" key="3">
    <source>
        <dbReference type="Proteomes" id="UP000780801"/>
    </source>
</evidence>
<feature type="compositionally biased region" description="Acidic residues" evidence="1">
    <location>
        <begin position="353"/>
        <end position="364"/>
    </location>
</feature>
<feature type="compositionally biased region" description="Basic and acidic residues" evidence="1">
    <location>
        <begin position="294"/>
        <end position="323"/>
    </location>
</feature>
<feature type="region of interest" description="Disordered" evidence="1">
    <location>
        <begin position="656"/>
        <end position="689"/>
    </location>
</feature>
<feature type="compositionally biased region" description="Basic residues" evidence="1">
    <location>
        <begin position="386"/>
        <end position="396"/>
    </location>
</feature>
<evidence type="ECO:0000313" key="2">
    <source>
        <dbReference type="EMBL" id="KAF9577715.1"/>
    </source>
</evidence>
<feature type="region of interest" description="Disordered" evidence="1">
    <location>
        <begin position="561"/>
        <end position="602"/>
    </location>
</feature>
<sequence length="765" mass="85287">MASPARPSRLAKAKATDRISQAYRATIFQNIFGTQDSTLEDSLHSDPPLRARSGAQEQPLVTDTAITPSPSRQRQRRRRLIQDDDDDDDDNTSPDQDVSSSQTASQPLLPILPSLSQHLGNEAEALLDSLEQEPDQLDWSLPVDRTNSSQDKALAKDSVHLGSSRKRTRKILPEHELLFSEATVEPTNLETARSTSPTSPTKSKKLKTTEPLLHFEATRKSLFTVSTRSQITKGLDGSKENHDERVLSRTLEQTQLPNRREGAMRRILLDDNDDDDDEDDADDGEDDEGSLTTLREEFAPLEEEHTQKIEAKAIGATDHHDAAAEDSEDPDDPDYSEKAEGAGDAGDAGDAVDAGDSEEALESENQEKAAKNEARAGKSKPNSLSQKKHPRGKPKKSRDSLTLPQHFHLYDHEVAKVVRGTGSDFENQAAPLYLTLNSFLNREQLAPRSLALKALEPQALDETYRWPVREELLPRVPRASFVDEGTRADFFEQQGMAFVEELTGVPKGESDFSDSDDDLGGGEFEQAIAASLPKELVKLTEKQEKRLLRKYEREQAEIQEARSFGKRAGSGAGRRKGQDRDEELEIDEGSKRKSGRSGRIHGEIKSLRLAELEEQRRRVRKAVKHARHNDERKAQHRLGEVYGFFKEEVKTFAHSQYRKGAQSRTEQPSSGSALNDSQKITGGEQIEDHDRDELTVLQENASMFAAEDTLQRVLGRLPYVIRQGAMGGMPEYVRLGLPKPMSVQSDYERGWQTMMTAASLSGVDD</sequence>
<organism evidence="2 3">
    <name type="scientific">Lunasporangiospora selenospora</name>
    <dbReference type="NCBI Taxonomy" id="979761"/>
    <lineage>
        <taxon>Eukaryota</taxon>
        <taxon>Fungi</taxon>
        <taxon>Fungi incertae sedis</taxon>
        <taxon>Mucoromycota</taxon>
        <taxon>Mortierellomycotina</taxon>
        <taxon>Mortierellomycetes</taxon>
        <taxon>Mortierellales</taxon>
        <taxon>Mortierellaceae</taxon>
        <taxon>Lunasporangiospora</taxon>
    </lineage>
</organism>
<feature type="compositionally biased region" description="Acidic residues" evidence="1">
    <location>
        <begin position="83"/>
        <end position="92"/>
    </location>
</feature>
<protein>
    <submittedName>
        <fullName evidence="2">Uncharacterized protein</fullName>
    </submittedName>
</protein>
<dbReference type="Proteomes" id="UP000780801">
    <property type="component" value="Unassembled WGS sequence"/>
</dbReference>
<feature type="compositionally biased region" description="Acidic residues" evidence="1">
    <location>
        <begin position="270"/>
        <end position="289"/>
    </location>
</feature>
<gene>
    <name evidence="2" type="ORF">BGW38_006895</name>
</gene>
<dbReference type="AlphaFoldDB" id="A0A9P6FN66"/>
<feature type="compositionally biased region" description="Basic and acidic residues" evidence="1">
    <location>
        <begin position="236"/>
        <end position="247"/>
    </location>
</feature>
<feature type="non-terminal residue" evidence="2">
    <location>
        <position position="765"/>
    </location>
</feature>
<dbReference type="PANTHER" id="PTHR35711:SF1">
    <property type="entry name" value="ECTODERMAL, ISOFORM F"/>
    <property type="match status" value="1"/>
</dbReference>
<dbReference type="OrthoDB" id="2428322at2759"/>
<name>A0A9P6FN66_9FUNG</name>
<comment type="caution">
    <text evidence="2">The sequence shown here is derived from an EMBL/GenBank/DDBJ whole genome shotgun (WGS) entry which is preliminary data.</text>
</comment>
<feature type="compositionally biased region" description="Basic and acidic residues" evidence="1">
    <location>
        <begin position="258"/>
        <end position="269"/>
    </location>
</feature>
<dbReference type="EMBL" id="JAABOA010004464">
    <property type="protein sequence ID" value="KAF9577715.1"/>
    <property type="molecule type" value="Genomic_DNA"/>
</dbReference>
<feature type="compositionally biased region" description="Basic and acidic residues" evidence="1">
    <location>
        <begin position="365"/>
        <end position="376"/>
    </location>
</feature>
<proteinExistence type="predicted"/>
<reference evidence="2" key="1">
    <citation type="journal article" date="2020" name="Fungal Divers.">
        <title>Resolving the Mortierellaceae phylogeny through synthesis of multi-gene phylogenetics and phylogenomics.</title>
        <authorList>
            <person name="Vandepol N."/>
            <person name="Liber J."/>
            <person name="Desiro A."/>
            <person name="Na H."/>
            <person name="Kennedy M."/>
            <person name="Barry K."/>
            <person name="Grigoriev I.V."/>
            <person name="Miller A.N."/>
            <person name="O'Donnell K."/>
            <person name="Stajich J.E."/>
            <person name="Bonito G."/>
        </authorList>
    </citation>
    <scope>NUCLEOTIDE SEQUENCE</scope>
    <source>
        <strain evidence="2">KOD1015</strain>
    </source>
</reference>
<dbReference type="PANTHER" id="PTHR35711">
    <property type="entry name" value="EXPRESSED PROTEIN"/>
    <property type="match status" value="1"/>
</dbReference>
<feature type="compositionally biased region" description="Polar residues" evidence="1">
    <location>
        <begin position="662"/>
        <end position="680"/>
    </location>
</feature>
<feature type="compositionally biased region" description="Acidic residues" evidence="1">
    <location>
        <begin position="324"/>
        <end position="334"/>
    </location>
</feature>
<evidence type="ECO:0000256" key="1">
    <source>
        <dbReference type="SAM" id="MobiDB-lite"/>
    </source>
</evidence>